<feature type="region of interest" description="Disordered" evidence="1">
    <location>
        <begin position="36"/>
        <end position="68"/>
    </location>
</feature>
<dbReference type="Pfam" id="PF12824">
    <property type="entry name" value="MRP-L20"/>
    <property type="match status" value="1"/>
</dbReference>
<organism evidence="2 3">
    <name type="scientific">Talaromyces atroroseus</name>
    <dbReference type="NCBI Taxonomy" id="1441469"/>
    <lineage>
        <taxon>Eukaryota</taxon>
        <taxon>Fungi</taxon>
        <taxon>Dikarya</taxon>
        <taxon>Ascomycota</taxon>
        <taxon>Pezizomycotina</taxon>
        <taxon>Eurotiomycetes</taxon>
        <taxon>Eurotiomycetidae</taxon>
        <taxon>Eurotiales</taxon>
        <taxon>Trichocomaceae</taxon>
        <taxon>Talaromyces</taxon>
        <taxon>Talaromyces sect. Trachyspermi</taxon>
    </lineage>
</organism>
<protein>
    <recommendedName>
        <fullName evidence="4">54S ribosomal protein L20, mitochondrial</fullName>
    </recommendedName>
</protein>
<dbReference type="GeneID" id="31001851"/>
<dbReference type="Proteomes" id="UP000214365">
    <property type="component" value="Unassembled WGS sequence"/>
</dbReference>
<dbReference type="GO" id="GO:0005762">
    <property type="term" value="C:mitochondrial large ribosomal subunit"/>
    <property type="evidence" value="ECO:0007669"/>
    <property type="project" value="TreeGrafter"/>
</dbReference>
<gene>
    <name evidence="2" type="ORF">UA08_02096</name>
</gene>
<reference evidence="2 3" key="1">
    <citation type="submission" date="2015-06" db="EMBL/GenBank/DDBJ databases">
        <title>Talaromyces atroroseus IBT 11181 draft genome.</title>
        <authorList>
            <person name="Rasmussen K.B."/>
            <person name="Rasmussen S."/>
            <person name="Petersen B."/>
            <person name="Sicheritz-Ponten T."/>
            <person name="Mortensen U.H."/>
            <person name="Thrane U."/>
        </authorList>
    </citation>
    <scope>NUCLEOTIDE SEQUENCE [LARGE SCALE GENOMIC DNA]</scope>
    <source>
        <strain evidence="2 3">IBT 11181</strain>
    </source>
</reference>
<dbReference type="OrthoDB" id="6021263at2759"/>
<evidence type="ECO:0000313" key="2">
    <source>
        <dbReference type="EMBL" id="OKL63403.1"/>
    </source>
</evidence>
<sequence>MQSPLIAARQSFVSLPFLLPSWCELASLSGRRYQSTYRRTKQRLRIKPDESFNPSTEKDDTILFNPPSSAPNVFHTPSKFLPDSDVRKPLAATAPSGKLQAGSPEELPSANKPTDYKRTHVQNHITPEEVKEIRRLRIEDPAKWSRWKLARHFECSPRFIANVCEAIPQKQKYELQRQVLEAVKSRWGNVRRMAREDRNLRRQAWARDE</sequence>
<dbReference type="AlphaFoldDB" id="A0A1Q5QBT9"/>
<proteinExistence type="predicted"/>
<dbReference type="PANTHER" id="PTHR28266:SF1">
    <property type="entry name" value="LARGE RIBOSOMAL SUBUNIT PROTEIN ML58"/>
    <property type="match status" value="1"/>
</dbReference>
<feature type="compositionally biased region" description="Basic and acidic residues" evidence="1">
    <location>
        <begin position="46"/>
        <end position="61"/>
    </location>
</feature>
<dbReference type="STRING" id="1441469.A0A1Q5QBT9"/>
<dbReference type="EMBL" id="LFMY01000002">
    <property type="protein sequence ID" value="OKL63403.1"/>
    <property type="molecule type" value="Genomic_DNA"/>
</dbReference>
<comment type="caution">
    <text evidence="2">The sequence shown here is derived from an EMBL/GenBank/DDBJ whole genome shotgun (WGS) entry which is preliminary data.</text>
</comment>
<evidence type="ECO:0000256" key="1">
    <source>
        <dbReference type="SAM" id="MobiDB-lite"/>
    </source>
</evidence>
<dbReference type="GO" id="GO:0003735">
    <property type="term" value="F:structural constituent of ribosome"/>
    <property type="evidence" value="ECO:0007669"/>
    <property type="project" value="TreeGrafter"/>
</dbReference>
<accession>A0A1Q5QBT9</accession>
<feature type="region of interest" description="Disordered" evidence="1">
    <location>
        <begin position="93"/>
        <end position="118"/>
    </location>
</feature>
<name>A0A1Q5QBT9_TALAT</name>
<evidence type="ECO:0008006" key="4">
    <source>
        <dbReference type="Google" id="ProtNLM"/>
    </source>
</evidence>
<evidence type="ECO:0000313" key="3">
    <source>
        <dbReference type="Proteomes" id="UP000214365"/>
    </source>
</evidence>
<dbReference type="PANTHER" id="PTHR28266">
    <property type="entry name" value="54S RIBOSOMAL PROTEIN L20, MITOCHONDRIAL"/>
    <property type="match status" value="1"/>
</dbReference>
<dbReference type="InterPro" id="IPR024388">
    <property type="entry name" value="Ribosomal_mL58"/>
</dbReference>
<keyword evidence="3" id="KW-1185">Reference proteome</keyword>
<dbReference type="RefSeq" id="XP_020123524.1">
    <property type="nucleotide sequence ID" value="XM_020261832.1"/>
</dbReference>